<dbReference type="PIRSF" id="PIRSF011396">
    <property type="entry name" value="Trp_halogenase"/>
    <property type="match status" value="1"/>
</dbReference>
<reference evidence="3" key="1">
    <citation type="submission" date="2021-01" db="EMBL/GenBank/DDBJ databases">
        <title>Modified the classification status of verrucomicrobia.</title>
        <authorList>
            <person name="Feng X."/>
        </authorList>
    </citation>
    <scope>NUCLEOTIDE SEQUENCE</scope>
    <source>
        <strain evidence="3">5K15</strain>
    </source>
</reference>
<dbReference type="InterPro" id="IPR036188">
    <property type="entry name" value="FAD/NAD-bd_sf"/>
</dbReference>
<evidence type="ECO:0000256" key="2">
    <source>
        <dbReference type="PIRSR" id="PIRSR011396-2"/>
    </source>
</evidence>
<dbReference type="InterPro" id="IPR033856">
    <property type="entry name" value="Trp_halogen"/>
</dbReference>
<evidence type="ECO:0000313" key="4">
    <source>
        <dbReference type="Proteomes" id="UP000634206"/>
    </source>
</evidence>
<organism evidence="3 4">
    <name type="scientific">Oceaniferula flava</name>
    <dbReference type="NCBI Taxonomy" id="2800421"/>
    <lineage>
        <taxon>Bacteria</taxon>
        <taxon>Pseudomonadati</taxon>
        <taxon>Verrucomicrobiota</taxon>
        <taxon>Verrucomicrobiia</taxon>
        <taxon>Verrucomicrobiales</taxon>
        <taxon>Verrucomicrobiaceae</taxon>
        <taxon>Oceaniferula</taxon>
    </lineage>
</organism>
<dbReference type="EMBL" id="JAENIG010000001">
    <property type="protein sequence ID" value="MBK1853400.1"/>
    <property type="molecule type" value="Genomic_DNA"/>
</dbReference>
<keyword evidence="2" id="KW-0274">FAD</keyword>
<dbReference type="Proteomes" id="UP000634206">
    <property type="component" value="Unassembled WGS sequence"/>
</dbReference>
<dbReference type="Pfam" id="PF04820">
    <property type="entry name" value="Trp_halogenase"/>
    <property type="match status" value="1"/>
</dbReference>
<feature type="binding site" evidence="2">
    <location>
        <position position="75"/>
    </location>
    <ligand>
        <name>7-chloro-L-tryptophan</name>
        <dbReference type="ChEBI" id="CHEBI:58713"/>
    </ligand>
</feature>
<dbReference type="PANTHER" id="PTHR43747:SF4">
    <property type="entry name" value="FLAVIN-DEPENDENT TRYPTOPHAN HALOGENASE"/>
    <property type="match status" value="1"/>
</dbReference>
<accession>A0AAE2S923</accession>
<dbReference type="AlphaFoldDB" id="A0AAE2S923"/>
<feature type="binding site" evidence="2">
    <location>
        <position position="337"/>
    </location>
    <ligand>
        <name>FAD</name>
        <dbReference type="ChEBI" id="CHEBI:57692"/>
    </ligand>
</feature>
<gene>
    <name evidence="3" type="ORF">JIN83_00360</name>
</gene>
<dbReference type="Gene3D" id="3.50.50.60">
    <property type="entry name" value="FAD/NAD(P)-binding domain"/>
    <property type="match status" value="1"/>
</dbReference>
<dbReference type="SUPFAM" id="SSF51905">
    <property type="entry name" value="FAD/NAD(P)-binding domain"/>
    <property type="match status" value="1"/>
</dbReference>
<keyword evidence="4" id="KW-1185">Reference proteome</keyword>
<dbReference type="GO" id="GO:0000166">
    <property type="term" value="F:nucleotide binding"/>
    <property type="evidence" value="ECO:0007669"/>
    <property type="project" value="UniProtKB-KW"/>
</dbReference>
<dbReference type="RefSeq" id="WP_309487999.1">
    <property type="nucleotide sequence ID" value="NZ_JAENIG010000001.1"/>
</dbReference>
<name>A0AAE2S923_9BACT</name>
<feature type="active site" evidence="1">
    <location>
        <position position="75"/>
    </location>
</feature>
<dbReference type="PANTHER" id="PTHR43747">
    <property type="entry name" value="FAD-BINDING PROTEIN"/>
    <property type="match status" value="1"/>
</dbReference>
<dbReference type="InterPro" id="IPR050816">
    <property type="entry name" value="Flavin-dep_Halogenase_NPB"/>
</dbReference>
<keyword evidence="2" id="KW-0547">Nucleotide-binding</keyword>
<comment type="caution">
    <text evidence="3">The sequence shown here is derived from an EMBL/GenBank/DDBJ whole genome shotgun (WGS) entry which is preliminary data.</text>
</comment>
<proteinExistence type="predicted"/>
<feature type="binding site" evidence="2">
    <location>
        <position position="333"/>
    </location>
    <ligand>
        <name>L-tryptophan</name>
        <dbReference type="ChEBI" id="CHEBI:57912"/>
    </ligand>
</feature>
<keyword evidence="2" id="KW-0285">Flavoprotein</keyword>
<protein>
    <submittedName>
        <fullName evidence="3">Tryptophan 7-halogenase</fullName>
    </submittedName>
</protein>
<evidence type="ECO:0000256" key="1">
    <source>
        <dbReference type="PIRSR" id="PIRSR011396-1"/>
    </source>
</evidence>
<dbReference type="InterPro" id="IPR006905">
    <property type="entry name" value="Flavin_halogenase"/>
</dbReference>
<evidence type="ECO:0000313" key="3">
    <source>
        <dbReference type="EMBL" id="MBK1853400.1"/>
    </source>
</evidence>
<sequence>MVKKVIVLGSGSAGLIAALGVKRRNPQLEVTVVSSSLIGTIGVGEGTVPYVLDFIHNYLKLDEASTYRALDPVYKLGVELQWGSHDRYYYPFTEDFLVRSLPHLSRGSGYYHQAEDNGADLLVACMREKRIPSRGSQLPNIPPPGQLFAWHIENHRLIETLVAAGKESGIIFEEDQLEAAVCDEDGNLSSIIGVSGQSYSADLFIDASGFRAELIGKHAEVPFVSFSESLFCDRAVVGGWDREDGEEILNYTVSETMESGWAWRIDHPERINRGYVFSSSHIDTETAVEEFKAKNPKINEAREVFFQSGHREKAWAKNVIAIGNASGFVEPLEATAIMCACLQTRWLADGLYDSQCSPNDSLRTLYNKVTTDLWQEIRDFLALHYKYNHRINTPFWQDCQNKIPATNWEELLKFYQENGSSKIAAATLPPLSQFGISGYFAHLTGLSIPTKGYQAPRHEKRIYKEHCQRLDKMAAQGMTMAEVRSLLMKPETWKKLRR</sequence>
<dbReference type="GO" id="GO:0004497">
    <property type="term" value="F:monooxygenase activity"/>
    <property type="evidence" value="ECO:0007669"/>
    <property type="project" value="InterPro"/>
</dbReference>